<evidence type="ECO:0000259" key="1">
    <source>
        <dbReference type="Pfam" id="PF03466"/>
    </source>
</evidence>
<dbReference type="SUPFAM" id="SSF53850">
    <property type="entry name" value="Periplasmic binding protein-like II"/>
    <property type="match status" value="1"/>
</dbReference>
<proteinExistence type="predicted"/>
<organism evidence="2 3">
    <name type="scientific">Vreelandella sulfidaeris</name>
    <dbReference type="NCBI Taxonomy" id="115553"/>
    <lineage>
        <taxon>Bacteria</taxon>
        <taxon>Pseudomonadati</taxon>
        <taxon>Pseudomonadota</taxon>
        <taxon>Gammaproteobacteria</taxon>
        <taxon>Oceanospirillales</taxon>
        <taxon>Halomonadaceae</taxon>
        <taxon>Vreelandella</taxon>
    </lineage>
</organism>
<dbReference type="Proteomes" id="UP000320231">
    <property type="component" value="Chromosome"/>
</dbReference>
<gene>
    <name evidence="2" type="ORF">HSBAA_10980</name>
</gene>
<evidence type="ECO:0000313" key="3">
    <source>
        <dbReference type="Proteomes" id="UP000320231"/>
    </source>
</evidence>
<feature type="domain" description="LysR substrate-binding" evidence="1">
    <location>
        <begin position="14"/>
        <end position="114"/>
    </location>
</feature>
<name>A0A455U1D5_9GAMM</name>
<dbReference type="AlphaFoldDB" id="A0A455U1D5"/>
<sequence length="123" mass="13348">MMGSSVEGNNATSQLPYLAYTEASGLGRIVAHRLYGNSEVLALKPQFSSHLAAVLMSMALEGKGVAWLPKSLAEQELSDGRLVRALDEQWDIAVQIHLVRPIAPLSVAAESFWMRVSDQRPSG</sequence>
<accession>A0A455U1D5</accession>
<reference evidence="2 3" key="1">
    <citation type="journal article" date="2019" name="Microbiol. Resour. Announc.">
        <title>Complete Genome Sequence of Halomonas sulfidaeris Strain Esulfide1 Isolated from a Metal Sulfide Rock at a Depth of 2,200 Meters, Obtained Using Nanopore Sequencing.</title>
        <authorList>
            <person name="Saito M."/>
            <person name="Nishigata A."/>
            <person name="Galipon J."/>
            <person name="Arakawa K."/>
        </authorList>
    </citation>
    <scope>NUCLEOTIDE SEQUENCE [LARGE SCALE GENOMIC DNA]</scope>
    <source>
        <strain evidence="2 3">ATCC BAA-803</strain>
    </source>
</reference>
<protein>
    <recommendedName>
        <fullName evidence="1">LysR substrate-binding domain-containing protein</fullName>
    </recommendedName>
</protein>
<evidence type="ECO:0000313" key="2">
    <source>
        <dbReference type="EMBL" id="BBI59792.1"/>
    </source>
</evidence>
<dbReference type="InterPro" id="IPR005119">
    <property type="entry name" value="LysR_subst-bd"/>
</dbReference>
<dbReference type="Gene3D" id="3.40.190.10">
    <property type="entry name" value="Periplasmic binding protein-like II"/>
    <property type="match status" value="2"/>
</dbReference>
<dbReference type="Pfam" id="PF03466">
    <property type="entry name" value="LysR_substrate"/>
    <property type="match status" value="1"/>
</dbReference>
<dbReference type="EMBL" id="AP019514">
    <property type="protein sequence ID" value="BBI59792.1"/>
    <property type="molecule type" value="Genomic_DNA"/>
</dbReference>
<dbReference type="KEGG" id="hsr:HSBAA_10980"/>